<protein>
    <submittedName>
        <fullName evidence="1">Uncharacterized protein</fullName>
    </submittedName>
</protein>
<name>A0A8T0ZHA8_9STRA</name>
<dbReference type="EMBL" id="RCMI01000331">
    <property type="protein sequence ID" value="KAG2916893.1"/>
    <property type="molecule type" value="Genomic_DNA"/>
</dbReference>
<dbReference type="EMBL" id="RCMK01000135">
    <property type="protein sequence ID" value="KAG2947341.1"/>
    <property type="molecule type" value="Genomic_DNA"/>
</dbReference>
<dbReference type="AlphaFoldDB" id="A0A8T0ZHA8"/>
<gene>
    <name evidence="1" type="ORF">PC113_g6866</name>
    <name evidence="2" type="ORF">PC115_g10898</name>
    <name evidence="3" type="ORF">PC117_g6902</name>
    <name evidence="4" type="ORF">PC118_g5650</name>
</gene>
<evidence type="ECO:0000313" key="1">
    <source>
        <dbReference type="EMBL" id="KAG2861793.1"/>
    </source>
</evidence>
<comment type="caution">
    <text evidence="1">The sequence shown here is derived from an EMBL/GenBank/DDBJ whole genome shotgun (WGS) entry which is preliminary data.</text>
</comment>
<evidence type="ECO:0000313" key="5">
    <source>
        <dbReference type="Proteomes" id="UP000735874"/>
    </source>
</evidence>
<evidence type="ECO:0000313" key="3">
    <source>
        <dbReference type="EMBL" id="KAG2947341.1"/>
    </source>
</evidence>
<evidence type="ECO:0000313" key="2">
    <source>
        <dbReference type="EMBL" id="KAG2916893.1"/>
    </source>
</evidence>
<dbReference type="EMBL" id="RCML01000118">
    <property type="protein sequence ID" value="KAG2990394.1"/>
    <property type="molecule type" value="Genomic_DNA"/>
</dbReference>
<reference evidence="1" key="1">
    <citation type="submission" date="2018-10" db="EMBL/GenBank/DDBJ databases">
        <title>Effector identification in a new, highly contiguous assembly of the strawberry crown rot pathogen Phytophthora cactorum.</title>
        <authorList>
            <person name="Armitage A.D."/>
            <person name="Nellist C.F."/>
            <person name="Bates H."/>
            <person name="Vickerstaff R.J."/>
            <person name="Harrison R.J."/>
        </authorList>
    </citation>
    <scope>NUCLEOTIDE SEQUENCE</scope>
    <source>
        <strain evidence="1">15-7</strain>
        <strain evidence="2">4032</strain>
        <strain evidence="3">4040</strain>
        <strain evidence="4">P415</strain>
    </source>
</reference>
<proteinExistence type="predicted"/>
<evidence type="ECO:0000313" key="4">
    <source>
        <dbReference type="EMBL" id="KAG2990394.1"/>
    </source>
</evidence>
<dbReference type="Proteomes" id="UP000736787">
    <property type="component" value="Unassembled WGS sequence"/>
</dbReference>
<sequence>MIRDNKRSRLYSTDTKWLSPPQHQPTVASLFFQLRLSLFLPRGLITSILLGFQKSCVGLFGTFQFLPALV</sequence>
<dbReference type="EMBL" id="RCMG01000144">
    <property type="protein sequence ID" value="KAG2861793.1"/>
    <property type="molecule type" value="Genomic_DNA"/>
</dbReference>
<dbReference type="Proteomes" id="UP000774804">
    <property type="component" value="Unassembled WGS sequence"/>
</dbReference>
<dbReference type="Proteomes" id="UP000697107">
    <property type="component" value="Unassembled WGS sequence"/>
</dbReference>
<organism evidence="1 5">
    <name type="scientific">Phytophthora cactorum</name>
    <dbReference type="NCBI Taxonomy" id="29920"/>
    <lineage>
        <taxon>Eukaryota</taxon>
        <taxon>Sar</taxon>
        <taxon>Stramenopiles</taxon>
        <taxon>Oomycota</taxon>
        <taxon>Peronosporomycetes</taxon>
        <taxon>Peronosporales</taxon>
        <taxon>Peronosporaceae</taxon>
        <taxon>Phytophthora</taxon>
    </lineage>
</organism>
<dbReference type="Proteomes" id="UP000735874">
    <property type="component" value="Unassembled WGS sequence"/>
</dbReference>
<accession>A0A8T0ZHA8</accession>